<proteinExistence type="predicted"/>
<gene>
    <name evidence="3" type="ORF">IRY55_04350</name>
</gene>
<keyword evidence="2" id="KW-0812">Transmembrane</keyword>
<comment type="caution">
    <text evidence="3">The sequence shown here is derived from an EMBL/GenBank/DDBJ whole genome shotgun (WGS) entry which is preliminary data.</text>
</comment>
<dbReference type="Pfam" id="PF10112">
    <property type="entry name" value="Halogen_Hydrol"/>
    <property type="match status" value="1"/>
</dbReference>
<evidence type="ECO:0000313" key="3">
    <source>
        <dbReference type="EMBL" id="MBF4500587.1"/>
    </source>
</evidence>
<dbReference type="AlphaFoldDB" id="A0A8J7KBM9"/>
<organism evidence="3 4">
    <name type="scientific">Savagea serpentis</name>
    <dbReference type="NCBI Taxonomy" id="2785297"/>
    <lineage>
        <taxon>Bacteria</taxon>
        <taxon>Bacillati</taxon>
        <taxon>Bacillota</taxon>
        <taxon>Bacilli</taxon>
        <taxon>Bacillales</taxon>
        <taxon>Caryophanaceae</taxon>
        <taxon>Savagea</taxon>
    </lineage>
</organism>
<keyword evidence="4" id="KW-1185">Reference proteome</keyword>
<evidence type="ECO:0000256" key="2">
    <source>
        <dbReference type="SAM" id="Phobius"/>
    </source>
</evidence>
<feature type="coiled-coil region" evidence="1">
    <location>
        <begin position="70"/>
        <end position="97"/>
    </location>
</feature>
<keyword evidence="2" id="KW-0472">Membrane</keyword>
<name>A0A8J7KBM9_9BACL</name>
<evidence type="ECO:0000313" key="4">
    <source>
        <dbReference type="Proteomes" id="UP000622653"/>
    </source>
</evidence>
<dbReference type="RefSeq" id="WP_194562018.1">
    <property type="nucleotide sequence ID" value="NZ_JADKPV010000001.1"/>
</dbReference>
<dbReference type="InterPro" id="IPR018770">
    <property type="entry name" value="ChloroindolylP_hydrolase"/>
</dbReference>
<accession>A0A8J7KBM9</accession>
<reference evidence="3" key="1">
    <citation type="submission" date="2020-11" db="EMBL/GenBank/DDBJ databases">
        <title>Multidrug resistant novel bacterium Savagea serpentis sp. nov., isolated from the scats of a vine snake (Ahaetulla nasuta).</title>
        <authorList>
            <person name="Venkata Ramana V."/>
            <person name="Vikas Patil S."/>
            <person name="Yogita Lugani V."/>
        </authorList>
    </citation>
    <scope>NUCLEOTIDE SEQUENCE</scope>
    <source>
        <strain evidence="3">SN6</strain>
    </source>
</reference>
<feature type="transmembrane region" description="Helical" evidence="2">
    <location>
        <begin position="31"/>
        <end position="51"/>
    </location>
</feature>
<protein>
    <submittedName>
        <fullName evidence="3">5-bromo-4-chloroindolyl phosphate hydrolysis family protein</fullName>
    </submittedName>
</protein>
<keyword evidence="2" id="KW-1133">Transmembrane helix</keyword>
<dbReference type="EMBL" id="JADKPV010000001">
    <property type="protein sequence ID" value="MBF4500587.1"/>
    <property type="molecule type" value="Genomic_DNA"/>
</dbReference>
<dbReference type="Proteomes" id="UP000622653">
    <property type="component" value="Unassembled WGS sequence"/>
</dbReference>
<keyword evidence="1" id="KW-0175">Coiled coil</keyword>
<feature type="transmembrane region" description="Helical" evidence="2">
    <location>
        <begin position="7"/>
        <end position="25"/>
    </location>
</feature>
<evidence type="ECO:0000256" key="1">
    <source>
        <dbReference type="SAM" id="Coils"/>
    </source>
</evidence>
<sequence>MNRIKHFFVRHLLALPISFTTWFYLLFNTNVGFLGATGALIGAYAGTLFISKQVQISSTAKRFGLSRGEYRAIVDQLDQARAKLRELNTSYAQVRNVHSFRQLHELNQLAKRIIQIVEKNPRKFYYVDSFFYAHLESAVDITSKYTMLSNQPLQDAEIKHALIATKEKLTTVKELLESDLKRAVSTDVEQLKIELDYIDVAHRQHLPKPPEEDTK</sequence>